<organism evidence="2 3">
    <name type="scientific">Bacteriophage sp</name>
    <dbReference type="NCBI Taxonomy" id="38018"/>
    <lineage>
        <taxon>Viruses</taxon>
    </lineage>
</organism>
<dbReference type="SUPFAM" id="SSF46785">
    <property type="entry name" value="Winged helix' DNA-binding domain"/>
    <property type="match status" value="1"/>
</dbReference>
<protein>
    <submittedName>
        <fullName evidence="2">Replisome organizer protein</fullName>
    </submittedName>
</protein>
<name>A0ABY5TRT9_9VIRU</name>
<feature type="region of interest" description="Disordered" evidence="1">
    <location>
        <begin position="82"/>
        <end position="109"/>
    </location>
</feature>
<evidence type="ECO:0000313" key="3">
    <source>
        <dbReference type="Proteomes" id="UP001160027"/>
    </source>
</evidence>
<keyword evidence="3" id="KW-1185">Reference proteome</keyword>
<reference evidence="3" key="1">
    <citation type="submission" date="2022-07" db="EMBL/GenBank/DDBJ databases">
        <title>High-quality bacteriophage genomes in the Japanese 4D cohort.</title>
        <authorList>
            <person name="Nishijima S."/>
        </authorList>
    </citation>
    <scope>NUCLEOTIDE SEQUENCE [LARGE SCALE GENOMIC DNA]</scope>
</reference>
<proteinExistence type="predicted"/>
<evidence type="ECO:0000256" key="1">
    <source>
        <dbReference type="SAM" id="MobiDB-lite"/>
    </source>
</evidence>
<dbReference type="Proteomes" id="UP001160027">
    <property type="component" value="Segment"/>
</dbReference>
<sequence length="279" mass="31703">MLPNWAVDDDRLGGYDLLVYMALIRHADNTGVCWPSLERLAKIARCSQPTVSKSLNVLEQLGYIRRVKSDGRANRYHVSLWKPTPKQGYDHAPTPKPAFDPSKPAFDLPQNEVLTNNTQENKTQEQYSRDKEKITVACHSVDTLKALMALWPKKCRVSNELLMYFNTAYDEVGADALMRAAKRFVESCEGTPLQYVRTLPVWLADSVNWRSQKPEQRSEAKLTNWMSHRLPDSMSADVATVLRARRAYWGATGGVEALEMEFFPDEVKNVGNLQQEPTV</sequence>
<evidence type="ECO:0000313" key="2">
    <source>
        <dbReference type="EMBL" id="UVX36394.1"/>
    </source>
</evidence>
<dbReference type="Gene3D" id="1.10.10.10">
    <property type="entry name" value="Winged helix-like DNA-binding domain superfamily/Winged helix DNA-binding domain"/>
    <property type="match status" value="1"/>
</dbReference>
<accession>A0ABY5TRT9</accession>
<dbReference type="CDD" id="cd00090">
    <property type="entry name" value="HTH_ARSR"/>
    <property type="match status" value="1"/>
</dbReference>
<dbReference type="Pfam" id="PF13730">
    <property type="entry name" value="HTH_36"/>
    <property type="match status" value="1"/>
</dbReference>
<dbReference type="InterPro" id="IPR011991">
    <property type="entry name" value="ArsR-like_HTH"/>
</dbReference>
<dbReference type="InterPro" id="IPR036388">
    <property type="entry name" value="WH-like_DNA-bd_sf"/>
</dbReference>
<dbReference type="EMBL" id="OP072523">
    <property type="protein sequence ID" value="UVX36394.1"/>
    <property type="molecule type" value="Genomic_DNA"/>
</dbReference>
<dbReference type="InterPro" id="IPR036390">
    <property type="entry name" value="WH_DNA-bd_sf"/>
</dbReference>